<dbReference type="GO" id="GO:0005737">
    <property type="term" value="C:cytoplasm"/>
    <property type="evidence" value="ECO:0007669"/>
    <property type="project" value="TreeGrafter"/>
</dbReference>
<dbReference type="PANTHER" id="PTHR12843">
    <property type="entry name" value="PROTEIN-LYSINE N-METHYLTRANSFERASE METTL10"/>
    <property type="match status" value="1"/>
</dbReference>
<comment type="caution">
    <text evidence="1">The sequence shown here is derived from an EMBL/GenBank/DDBJ whole genome shotgun (WGS) entry which is preliminary data.</text>
</comment>
<dbReference type="AlphaFoldDB" id="A0A643BN12"/>
<evidence type="ECO:0000313" key="2">
    <source>
        <dbReference type="Proteomes" id="UP000437017"/>
    </source>
</evidence>
<name>A0A643BN12_BALPH</name>
<sequence>MAELGFPNITGIDTAFQKYYRERRFIKLKVEDFLNLSAKLPRFHTSIAKGTIDAISLNPNNAIEEVKHYVKSLSRMLKSERLFF</sequence>
<dbReference type="PANTHER" id="PTHR12843:SF5">
    <property type="entry name" value="EEF1A LYSINE METHYLTRANSFERASE 2"/>
    <property type="match status" value="1"/>
</dbReference>
<dbReference type="Proteomes" id="UP000437017">
    <property type="component" value="Unassembled WGS sequence"/>
</dbReference>
<dbReference type="InterPro" id="IPR029063">
    <property type="entry name" value="SAM-dependent_MTases_sf"/>
</dbReference>
<evidence type="ECO:0000313" key="1">
    <source>
        <dbReference type="EMBL" id="KAB0389329.1"/>
    </source>
</evidence>
<dbReference type="EMBL" id="SGJD01007692">
    <property type="protein sequence ID" value="KAB0389329.1"/>
    <property type="molecule type" value="Genomic_DNA"/>
</dbReference>
<reference evidence="1 2" key="1">
    <citation type="journal article" date="2019" name="PLoS ONE">
        <title>Genomic analyses reveal an absence of contemporary introgressive admixture between fin whales and blue whales, despite known hybrids.</title>
        <authorList>
            <person name="Westbury M.V."/>
            <person name="Petersen B."/>
            <person name="Lorenzen E.D."/>
        </authorList>
    </citation>
    <scope>NUCLEOTIDE SEQUENCE [LARGE SCALE GENOMIC DNA]</scope>
    <source>
        <strain evidence="1">FinWhale-01</strain>
    </source>
</reference>
<gene>
    <name evidence="1" type="ORF">E2I00_018423</name>
</gene>
<keyword evidence="2" id="KW-1185">Reference proteome</keyword>
<dbReference type="Gene3D" id="3.40.50.150">
    <property type="entry name" value="Vaccinia Virus protein VP39"/>
    <property type="match status" value="1"/>
</dbReference>
<protein>
    <submittedName>
        <fullName evidence="1">Uncharacterized protein</fullName>
    </submittedName>
</protein>
<accession>A0A643BN12</accession>
<dbReference type="GO" id="GO:0016279">
    <property type="term" value="F:protein-lysine N-methyltransferase activity"/>
    <property type="evidence" value="ECO:0007669"/>
    <property type="project" value="TreeGrafter"/>
</dbReference>
<organism evidence="1 2">
    <name type="scientific">Balaenoptera physalus</name>
    <name type="common">Fin whale</name>
    <name type="synonym">Balaena physalus</name>
    <dbReference type="NCBI Taxonomy" id="9770"/>
    <lineage>
        <taxon>Eukaryota</taxon>
        <taxon>Metazoa</taxon>
        <taxon>Chordata</taxon>
        <taxon>Craniata</taxon>
        <taxon>Vertebrata</taxon>
        <taxon>Euteleostomi</taxon>
        <taxon>Mammalia</taxon>
        <taxon>Eutheria</taxon>
        <taxon>Laurasiatheria</taxon>
        <taxon>Artiodactyla</taxon>
        <taxon>Whippomorpha</taxon>
        <taxon>Cetacea</taxon>
        <taxon>Mysticeti</taxon>
        <taxon>Balaenopteridae</taxon>
        <taxon>Balaenoptera</taxon>
    </lineage>
</organism>
<proteinExistence type="predicted"/>